<comment type="caution">
    <text evidence="1">The sequence shown here is derived from an EMBL/GenBank/DDBJ whole genome shotgun (WGS) entry which is preliminary data.</text>
</comment>
<dbReference type="AlphaFoldDB" id="A0AAV4WZR8"/>
<gene>
    <name evidence="1" type="ORF">CDAR_591831</name>
</gene>
<reference evidence="1 2" key="1">
    <citation type="submission" date="2021-06" db="EMBL/GenBank/DDBJ databases">
        <title>Caerostris darwini draft genome.</title>
        <authorList>
            <person name="Kono N."/>
            <person name="Arakawa K."/>
        </authorList>
    </citation>
    <scope>NUCLEOTIDE SEQUENCE [LARGE SCALE GENOMIC DNA]</scope>
</reference>
<name>A0AAV4WZR8_9ARAC</name>
<keyword evidence="2" id="KW-1185">Reference proteome</keyword>
<dbReference type="EMBL" id="BPLQ01015273">
    <property type="protein sequence ID" value="GIY87018.1"/>
    <property type="molecule type" value="Genomic_DNA"/>
</dbReference>
<proteinExistence type="predicted"/>
<evidence type="ECO:0000313" key="1">
    <source>
        <dbReference type="EMBL" id="GIY87018.1"/>
    </source>
</evidence>
<evidence type="ECO:0000313" key="2">
    <source>
        <dbReference type="Proteomes" id="UP001054837"/>
    </source>
</evidence>
<dbReference type="Proteomes" id="UP001054837">
    <property type="component" value="Unassembled WGS sequence"/>
</dbReference>
<sequence length="117" mass="13898">MSYEAFLVNQIDIPAEKFEKYQNQLTHSPNIPLQQTSSTITETNNDTFYPRPCHLQVWLPTEIASNLPKFKRQLNQRHVAFEKRNEPNRSKQTNLLKLRKTKRIHKRILIALTAWEL</sequence>
<accession>A0AAV4WZR8</accession>
<organism evidence="1 2">
    <name type="scientific">Caerostris darwini</name>
    <dbReference type="NCBI Taxonomy" id="1538125"/>
    <lineage>
        <taxon>Eukaryota</taxon>
        <taxon>Metazoa</taxon>
        <taxon>Ecdysozoa</taxon>
        <taxon>Arthropoda</taxon>
        <taxon>Chelicerata</taxon>
        <taxon>Arachnida</taxon>
        <taxon>Araneae</taxon>
        <taxon>Araneomorphae</taxon>
        <taxon>Entelegynae</taxon>
        <taxon>Araneoidea</taxon>
        <taxon>Araneidae</taxon>
        <taxon>Caerostris</taxon>
    </lineage>
</organism>
<protein>
    <submittedName>
        <fullName evidence="1">Uncharacterized protein</fullName>
    </submittedName>
</protein>